<evidence type="ECO:0000313" key="5">
    <source>
        <dbReference type="Proteomes" id="UP000824180"/>
    </source>
</evidence>
<name>A0A9E2KV57_9LACO</name>
<protein>
    <submittedName>
        <fullName evidence="4">TerB N-terminal domain-containing protein</fullName>
    </submittedName>
</protein>
<proteinExistence type="predicted"/>
<dbReference type="Gene3D" id="3.90.1150.30">
    <property type="match status" value="1"/>
</dbReference>
<dbReference type="SUPFAM" id="SSF142906">
    <property type="entry name" value="YjbR-like"/>
    <property type="match status" value="1"/>
</dbReference>
<feature type="region of interest" description="Disordered" evidence="1">
    <location>
        <begin position="501"/>
        <end position="541"/>
    </location>
</feature>
<evidence type="ECO:0000259" key="2">
    <source>
        <dbReference type="Pfam" id="PF13208"/>
    </source>
</evidence>
<organism evidence="4 5">
    <name type="scientific">Candidatus Limosilactobacillus merdavium</name>
    <dbReference type="NCBI Taxonomy" id="2838651"/>
    <lineage>
        <taxon>Bacteria</taxon>
        <taxon>Bacillati</taxon>
        <taxon>Bacillota</taxon>
        <taxon>Bacilli</taxon>
        <taxon>Lactobacillales</taxon>
        <taxon>Lactobacillaceae</taxon>
        <taxon>Limosilactobacillus</taxon>
    </lineage>
</organism>
<dbReference type="InterPro" id="IPR028932">
    <property type="entry name" value="TerB-C"/>
</dbReference>
<dbReference type="AlphaFoldDB" id="A0A9E2KV57"/>
<dbReference type="InterPro" id="IPR025266">
    <property type="entry name" value="TerB_N"/>
</dbReference>
<feature type="compositionally biased region" description="Acidic residues" evidence="1">
    <location>
        <begin position="530"/>
        <end position="541"/>
    </location>
</feature>
<evidence type="ECO:0000313" key="4">
    <source>
        <dbReference type="EMBL" id="MBU3830009.1"/>
    </source>
</evidence>
<dbReference type="InterPro" id="IPR038056">
    <property type="entry name" value="YjbR-like_sf"/>
</dbReference>
<sequence length="615" mass="72453">MNQNDVIQYIQQQFGVRPNYQLARQWNACVFASPISGKWFALLIQPPTQPTLSYLEINCGEILAHRYQQPPFSPAKRMKKVGWVRVTINSETPRQKVEQALTDAFQVSLKDNNEDSRTEQLIYVPPVHHKVVYHDQPLSFGSRPIPFAKPRQIPKAILKMNSLYDYTLPPLKGRAKNFYVQGKSVENYQDDYDYQGNFQRYFPVYHDMTTAQLRGYFTWRTKIRNGEYVKAPTSFVYVYLYELINQIGVETPLEGYQKLVTFKQDYQQADSRMNDYLEEWLQDYVIYYQLGPEYIKKHFADRIKDDTAYNQLVNIEEVPANTVMSALSSLSSYQLDHCPLMKHDPQLLAEIVKAVWQRLLSLKDEDICKNYLGWQGEMTNRPFANAVFYDRKVNQHFTCKIDDQCYYDYRNGKWVYHYYLPAKRRSQKIGSLLHEIDRLVRQSFHLGRQLKPRPIREKILAEIKPGIIEAQRRIEEARRPKIKIDLSNLNQIRADASVTRESLLTDEEREAEREEAASEAVESQVSESTQESEQENSQDNEFDLSQDELYLLRKLLAGEEWQTYFKQHHLMVNIVVDSINDKLFDEIGDTVIEFDDQDQPQLIEDYREDVKELIE</sequence>
<gene>
    <name evidence="4" type="ORF">H9843_03840</name>
</gene>
<dbReference type="EMBL" id="JAHLFK010000035">
    <property type="protein sequence ID" value="MBU3830009.1"/>
    <property type="molecule type" value="Genomic_DNA"/>
</dbReference>
<feature type="domain" description="TerB N-terminal" evidence="2">
    <location>
        <begin position="149"/>
        <end position="358"/>
    </location>
</feature>
<evidence type="ECO:0000256" key="1">
    <source>
        <dbReference type="SAM" id="MobiDB-lite"/>
    </source>
</evidence>
<dbReference type="Proteomes" id="UP000824180">
    <property type="component" value="Unassembled WGS sequence"/>
</dbReference>
<reference evidence="4" key="1">
    <citation type="journal article" date="2021" name="PeerJ">
        <title>Extensive microbial diversity within the chicken gut microbiome revealed by metagenomics and culture.</title>
        <authorList>
            <person name="Gilroy R."/>
            <person name="Ravi A."/>
            <person name="Getino M."/>
            <person name="Pursley I."/>
            <person name="Horton D.L."/>
            <person name="Alikhan N.F."/>
            <person name="Baker D."/>
            <person name="Gharbi K."/>
            <person name="Hall N."/>
            <person name="Watson M."/>
            <person name="Adriaenssens E.M."/>
            <person name="Foster-Nyarko E."/>
            <person name="Jarju S."/>
            <person name="Secka A."/>
            <person name="Antonio M."/>
            <person name="Oren A."/>
            <person name="Chaudhuri R.R."/>
            <person name="La Ragione R."/>
            <person name="Hildebrand F."/>
            <person name="Pallen M.J."/>
        </authorList>
    </citation>
    <scope>NUCLEOTIDE SEQUENCE</scope>
    <source>
        <strain evidence="4">876</strain>
    </source>
</reference>
<feature type="domain" description="TerB-C" evidence="3">
    <location>
        <begin position="471"/>
        <end position="611"/>
    </location>
</feature>
<accession>A0A9E2KV57</accession>
<dbReference type="Pfam" id="PF13208">
    <property type="entry name" value="TerB_N"/>
    <property type="match status" value="1"/>
</dbReference>
<feature type="compositionally biased region" description="Low complexity" evidence="1">
    <location>
        <begin position="518"/>
        <end position="529"/>
    </location>
</feature>
<evidence type="ECO:0000259" key="3">
    <source>
        <dbReference type="Pfam" id="PF15615"/>
    </source>
</evidence>
<reference evidence="4" key="2">
    <citation type="submission" date="2021-04" db="EMBL/GenBank/DDBJ databases">
        <authorList>
            <person name="Gilroy R."/>
        </authorList>
    </citation>
    <scope>NUCLEOTIDE SEQUENCE</scope>
    <source>
        <strain evidence="4">876</strain>
    </source>
</reference>
<comment type="caution">
    <text evidence="4">The sequence shown here is derived from an EMBL/GenBank/DDBJ whole genome shotgun (WGS) entry which is preliminary data.</text>
</comment>
<dbReference type="Pfam" id="PF15615">
    <property type="entry name" value="TerB_C"/>
    <property type="match status" value="1"/>
</dbReference>